<feature type="domain" description="Kazal-like" evidence="4">
    <location>
        <begin position="100"/>
        <end position="138"/>
    </location>
</feature>
<dbReference type="Pfam" id="PF00050">
    <property type="entry name" value="Kazal_1"/>
    <property type="match status" value="2"/>
</dbReference>
<evidence type="ECO:0000256" key="2">
    <source>
        <dbReference type="ARBA" id="ARBA00022900"/>
    </source>
</evidence>
<dbReference type="SUPFAM" id="SSF100895">
    <property type="entry name" value="Kazal-type serine protease inhibitors"/>
    <property type="match status" value="3"/>
</dbReference>
<dbReference type="Pfam" id="PF07648">
    <property type="entry name" value="Kazal_2"/>
    <property type="match status" value="1"/>
</dbReference>
<dbReference type="Gene3D" id="3.30.60.30">
    <property type="match status" value="3"/>
</dbReference>
<reference evidence="5 6" key="1">
    <citation type="journal article" date="2007" name="Science">
        <title>Sea anemone genome reveals ancestral eumetazoan gene repertoire and genomic organization.</title>
        <authorList>
            <person name="Putnam N.H."/>
            <person name="Srivastava M."/>
            <person name="Hellsten U."/>
            <person name="Dirks B."/>
            <person name="Chapman J."/>
            <person name="Salamov A."/>
            <person name="Terry A."/>
            <person name="Shapiro H."/>
            <person name="Lindquist E."/>
            <person name="Kapitonov V.V."/>
            <person name="Jurka J."/>
            <person name="Genikhovich G."/>
            <person name="Grigoriev I.V."/>
            <person name="Lucas S.M."/>
            <person name="Steele R.E."/>
            <person name="Finnerty J.R."/>
            <person name="Technau U."/>
            <person name="Martindale M.Q."/>
            <person name="Rokhsar D.S."/>
        </authorList>
    </citation>
    <scope>NUCLEOTIDE SEQUENCE [LARGE SCALE GENOMIC DNA]</scope>
    <source>
        <strain evidence="6">CH2 X CH6</strain>
    </source>
</reference>
<dbReference type="OMA" id="QDSANCA"/>
<dbReference type="InParanoid" id="A7S1Y7"/>
<dbReference type="GO" id="GO:0030154">
    <property type="term" value="P:cell differentiation"/>
    <property type="evidence" value="ECO:0000318"/>
    <property type="project" value="GO_Central"/>
</dbReference>
<sequence>CVRPCPAINDPVCGTDGKTYGNECMLGAATCHSNGTITLAYPGECGSRPDKCAPICNKMYQPVCGSDNVTYSNPCMLRSATCKSNGTITMKHRGKCAKCVCPQICTMEYSPRCGSDGKIYSNPCQLRVAACNQNKQIT</sequence>
<accession>A7S1Y7</accession>
<dbReference type="eggNOG" id="KOG3649">
    <property type="taxonomic scope" value="Eukaryota"/>
</dbReference>
<keyword evidence="1" id="KW-0646">Protease inhibitor</keyword>
<protein>
    <recommendedName>
        <fullName evidence="4">Kazal-like domain-containing protein</fullName>
    </recommendedName>
</protein>
<evidence type="ECO:0000259" key="4">
    <source>
        <dbReference type="PROSITE" id="PS51465"/>
    </source>
</evidence>
<name>A7S1Y7_NEMVE</name>
<dbReference type="CDD" id="cd00104">
    <property type="entry name" value="KAZAL_FS"/>
    <property type="match status" value="3"/>
</dbReference>
<dbReference type="PhylomeDB" id="A7S1Y7"/>
<dbReference type="SMART" id="SM00280">
    <property type="entry name" value="KAZAL"/>
    <property type="match status" value="3"/>
</dbReference>
<dbReference type="GO" id="GO:0005576">
    <property type="term" value="C:extracellular region"/>
    <property type="evidence" value="ECO:0000318"/>
    <property type="project" value="GO_Central"/>
</dbReference>
<dbReference type="HOGENOM" id="CLU_057241_0_1_1"/>
<dbReference type="FunFam" id="3.30.60.30:FF:000042">
    <property type="entry name" value="Serine protease inhibitor dipetalogastin"/>
    <property type="match status" value="1"/>
</dbReference>
<dbReference type="AlphaFoldDB" id="A7S1Y7"/>
<dbReference type="PANTHER" id="PTHR10913:SF45">
    <property type="entry name" value="FOLLISTATIN, ISOFORM A-RELATED"/>
    <property type="match status" value="1"/>
</dbReference>
<dbReference type="InterPro" id="IPR050653">
    <property type="entry name" value="Prot_Inhib_GrowthFact_Antg"/>
</dbReference>
<proteinExistence type="predicted"/>
<evidence type="ECO:0000313" key="6">
    <source>
        <dbReference type="Proteomes" id="UP000001593"/>
    </source>
</evidence>
<dbReference type="PROSITE" id="PS51465">
    <property type="entry name" value="KAZAL_2"/>
    <property type="match status" value="3"/>
</dbReference>
<evidence type="ECO:0000313" key="5">
    <source>
        <dbReference type="EMBL" id="EDO42282.1"/>
    </source>
</evidence>
<keyword evidence="2" id="KW-0722">Serine protease inhibitor</keyword>
<keyword evidence="6" id="KW-1185">Reference proteome</keyword>
<feature type="non-terminal residue" evidence="5">
    <location>
        <position position="1"/>
    </location>
</feature>
<feature type="domain" description="Kazal-like" evidence="4">
    <location>
        <begin position="48"/>
        <end position="98"/>
    </location>
</feature>
<keyword evidence="3" id="KW-1015">Disulfide bond</keyword>
<organism evidence="5 6">
    <name type="scientific">Nematostella vectensis</name>
    <name type="common">Starlet sea anemone</name>
    <dbReference type="NCBI Taxonomy" id="45351"/>
    <lineage>
        <taxon>Eukaryota</taxon>
        <taxon>Metazoa</taxon>
        <taxon>Cnidaria</taxon>
        <taxon>Anthozoa</taxon>
        <taxon>Hexacorallia</taxon>
        <taxon>Actiniaria</taxon>
        <taxon>Edwardsiidae</taxon>
        <taxon>Nematostella</taxon>
    </lineage>
</organism>
<dbReference type="Proteomes" id="UP000001593">
    <property type="component" value="Unassembled WGS sequence"/>
</dbReference>
<evidence type="ECO:0000256" key="1">
    <source>
        <dbReference type="ARBA" id="ARBA00022690"/>
    </source>
</evidence>
<dbReference type="PANTHER" id="PTHR10913">
    <property type="entry name" value="FOLLISTATIN-RELATED"/>
    <property type="match status" value="1"/>
</dbReference>
<dbReference type="InterPro" id="IPR002350">
    <property type="entry name" value="Kazal_dom"/>
</dbReference>
<evidence type="ECO:0000256" key="3">
    <source>
        <dbReference type="ARBA" id="ARBA00023157"/>
    </source>
</evidence>
<dbReference type="EMBL" id="DS469566">
    <property type="protein sequence ID" value="EDO42282.1"/>
    <property type="molecule type" value="Genomic_DNA"/>
</dbReference>
<feature type="domain" description="Kazal-like" evidence="4">
    <location>
        <begin position="1"/>
        <end position="47"/>
    </location>
</feature>
<gene>
    <name evidence="5" type="ORF">NEMVEDRAFT_v1g2890</name>
</gene>
<dbReference type="InterPro" id="IPR036058">
    <property type="entry name" value="Kazal_dom_sf"/>
</dbReference>
<feature type="non-terminal residue" evidence="5">
    <location>
        <position position="138"/>
    </location>
</feature>